<feature type="domain" description="N-acetyltransferase" evidence="1">
    <location>
        <begin position="1"/>
        <end position="175"/>
    </location>
</feature>
<evidence type="ECO:0000313" key="2">
    <source>
        <dbReference type="EMBL" id="AIF48476.1"/>
    </source>
</evidence>
<keyword evidence="2" id="KW-0808">Transferase</keyword>
<dbReference type="KEGG" id="dja:HY57_15155"/>
<dbReference type="SUPFAM" id="SSF55729">
    <property type="entry name" value="Acyl-CoA N-acyltransferases (Nat)"/>
    <property type="match status" value="1"/>
</dbReference>
<dbReference type="InterPro" id="IPR000182">
    <property type="entry name" value="GNAT_dom"/>
</dbReference>
<name>A0A075K2D5_9GAMM</name>
<protein>
    <submittedName>
        <fullName evidence="2">GNAT family acetyltransferase</fullName>
    </submittedName>
</protein>
<dbReference type="OrthoDB" id="187903at2"/>
<accession>A0A075K2D5</accession>
<evidence type="ECO:0000313" key="3">
    <source>
        <dbReference type="Proteomes" id="UP000027987"/>
    </source>
</evidence>
<dbReference type="GO" id="GO:0016747">
    <property type="term" value="F:acyltransferase activity, transferring groups other than amino-acyl groups"/>
    <property type="evidence" value="ECO:0007669"/>
    <property type="project" value="InterPro"/>
</dbReference>
<gene>
    <name evidence="2" type="ORF">HY57_15155</name>
</gene>
<proteinExistence type="predicted"/>
<dbReference type="PATRIC" id="fig|1217721.7.peg.3103"/>
<reference evidence="2 3" key="1">
    <citation type="submission" date="2014-07" db="EMBL/GenBank/DDBJ databases">
        <title>Complete Genome Sequence of Dyella japonica Strain A8 Isolated from Malaysian Tropical Soil.</title>
        <authorList>
            <person name="Hui R.K.H."/>
            <person name="Chen J.-W."/>
            <person name="Chan K.-G."/>
            <person name="Leung F.C.C."/>
        </authorList>
    </citation>
    <scope>NUCLEOTIDE SEQUENCE [LARGE SCALE GENOMIC DNA]</scope>
    <source>
        <strain evidence="2 3">A8</strain>
    </source>
</reference>
<dbReference type="Proteomes" id="UP000027987">
    <property type="component" value="Chromosome"/>
</dbReference>
<dbReference type="Pfam" id="PF00583">
    <property type="entry name" value="Acetyltransf_1"/>
    <property type="match status" value="1"/>
</dbReference>
<dbReference type="HOGENOM" id="CLU_120432_0_0_6"/>
<evidence type="ECO:0000259" key="1">
    <source>
        <dbReference type="PROSITE" id="PS51186"/>
    </source>
</evidence>
<dbReference type="PROSITE" id="PS51186">
    <property type="entry name" value="GNAT"/>
    <property type="match status" value="1"/>
</dbReference>
<dbReference type="RefSeq" id="WP_019466678.1">
    <property type="nucleotide sequence ID" value="NZ_ALOY01000177.1"/>
</dbReference>
<organism evidence="2 3">
    <name type="scientific">Dyella japonica A8</name>
    <dbReference type="NCBI Taxonomy" id="1217721"/>
    <lineage>
        <taxon>Bacteria</taxon>
        <taxon>Pseudomonadati</taxon>
        <taxon>Pseudomonadota</taxon>
        <taxon>Gammaproteobacteria</taxon>
        <taxon>Lysobacterales</taxon>
        <taxon>Rhodanobacteraceae</taxon>
        <taxon>Dyella</taxon>
    </lineage>
</organism>
<dbReference type="AlphaFoldDB" id="A0A075K2D5"/>
<keyword evidence="3" id="KW-1185">Reference proteome</keyword>
<dbReference type="CDD" id="cd04301">
    <property type="entry name" value="NAT_SF"/>
    <property type="match status" value="1"/>
</dbReference>
<dbReference type="STRING" id="1217721.HY57_15155"/>
<dbReference type="InterPro" id="IPR016181">
    <property type="entry name" value="Acyl_CoA_acyltransferase"/>
</dbReference>
<dbReference type="EMBL" id="CP008884">
    <property type="protein sequence ID" value="AIF48476.1"/>
    <property type="molecule type" value="Genomic_DNA"/>
</dbReference>
<dbReference type="Gene3D" id="3.40.630.30">
    <property type="match status" value="1"/>
</dbReference>
<sequence length="198" mass="22804">MTVRILTSVGEAVRPHLPELARLRIEVFRDYPYLYDGDMAYEQRYLDAYARSRRSVFVLALDGDRVVGCSTGIPLVDEVASIQQPFIEHGMMLGEVFYFGESVLLPAYRGQGLGHRFFDARERHARALPGYRWTAFCAVERAANDSRQPAGYRSNDAFWTGRGYQRQDNMFCTLDWTETGAFESSSHRLRFWLRPLDA</sequence>